<gene>
    <name evidence="2" type="ORF">MFLAVUS_001917</name>
</gene>
<reference evidence="2 3" key="1">
    <citation type="submission" date="2024-04" db="EMBL/GenBank/DDBJ databases">
        <title>genome sequences of Mucor flavus KT1a and Helicostylum pulchrum KT1b strains isolated from the surface of a dry-aged beef.</title>
        <authorList>
            <person name="Toyotome T."/>
            <person name="Hosono M."/>
            <person name="Torimaru M."/>
            <person name="Fukuda K."/>
            <person name="Mikami N."/>
        </authorList>
    </citation>
    <scope>NUCLEOTIDE SEQUENCE [LARGE SCALE GENOMIC DNA]</scope>
    <source>
        <strain evidence="2 3">KT1a</strain>
    </source>
</reference>
<keyword evidence="3" id="KW-1185">Reference proteome</keyword>
<keyword evidence="1" id="KW-0732">Signal</keyword>
<feature type="signal peptide" evidence="1">
    <location>
        <begin position="1"/>
        <end position="21"/>
    </location>
</feature>
<evidence type="ECO:0000313" key="2">
    <source>
        <dbReference type="EMBL" id="GAA5808526.1"/>
    </source>
</evidence>
<name>A0ABP9YNV7_9FUNG</name>
<evidence type="ECO:0000313" key="3">
    <source>
        <dbReference type="Proteomes" id="UP001473302"/>
    </source>
</evidence>
<dbReference type="Proteomes" id="UP001473302">
    <property type="component" value="Unassembled WGS sequence"/>
</dbReference>
<accession>A0ABP9YNV7</accession>
<protein>
    <submittedName>
        <fullName evidence="2">Uncharacterized protein</fullName>
    </submittedName>
</protein>
<feature type="chain" id="PRO_5047245414" evidence="1">
    <location>
        <begin position="22"/>
        <end position="960"/>
    </location>
</feature>
<evidence type="ECO:0000256" key="1">
    <source>
        <dbReference type="SAM" id="SignalP"/>
    </source>
</evidence>
<dbReference type="EMBL" id="BAABUK010000003">
    <property type="protein sequence ID" value="GAA5808526.1"/>
    <property type="molecule type" value="Genomic_DNA"/>
</dbReference>
<organism evidence="2 3">
    <name type="scientific">Mucor flavus</name>
    <dbReference type="NCBI Taxonomy" id="439312"/>
    <lineage>
        <taxon>Eukaryota</taxon>
        <taxon>Fungi</taxon>
        <taxon>Fungi incertae sedis</taxon>
        <taxon>Mucoromycota</taxon>
        <taxon>Mucoromycotina</taxon>
        <taxon>Mucoromycetes</taxon>
        <taxon>Mucorales</taxon>
        <taxon>Mucorineae</taxon>
        <taxon>Mucoraceae</taxon>
        <taxon>Mucor</taxon>
    </lineage>
</organism>
<comment type="caution">
    <text evidence="2">The sequence shown here is derived from an EMBL/GenBank/DDBJ whole genome shotgun (WGS) entry which is preliminary data.</text>
</comment>
<proteinExistence type="predicted"/>
<sequence>MAIFRTLHIAFLLTFATVGRGAHEVSDMLYGKHWLAEDLRGADDLKVSCTNLFTKCRTVPTMNTLFLIYIFDATIIKAFELLVSLLCLYNLWGVQLVFFFYLAPGPATLALWNLSRFLFIETLLGKKPVEVAKPSAPVKDETFKGKQLFLDFLGYDNPPKDAVTTATPNDSMLFNSLGNPIAPKKSSAANGLNYFLTEDATTRKLAAYSNPYDSYSSLVPKLRFNPCIRPPLQPSAHRARTLWYLYRTPEVIDDFRIEQIIALRKDWNKFNDRLSSIYYDKMTKELHERVFQPLANSITNFTATLATKQQTLAKCPPATIGLSVIIPGFNGNSEFTISEVVDFISLESYTSTEAKQYVVDRILDLSRSNRLAAYRFTPKSVGMPKDAEIIMHVLSIYLSIKEPKAIPPLVPCDLDLFKFLLVYFYITPELEHWKIFNVNSLASVVTLETGKALDLYARIILGSLRLASYLKVIDSGILLLTKVRNNEETTPVSTYGSYYGAKDADNTECLLDVIIRQCPNVQEIKCDDLFGIFWQKLSEAVSQGKLLHISELANPFIGNDDYYNETALCFRNSLRSLHVCEDRLFLNRIRKFVPDITAMKLRQHISEFKRLVRLQIYFASDRQLNHLDGLIEDCPHLEEIIIKTSHAIIMNPAEVEPGMSINARPNIHLFQIDSAIKCSNMDQVEYIMQKFTQLQYLEIRFDLYSNYNNPAPNVLARFLDYLMPIEVCYVTLIVPKSNFIDAWNKFTSETDQSKEPILKCNGTFKSDSERVEVYIKQDSITSLKMEDIWCDYVYENAEYILYSIINCFDLLLDIFKLCPSLNTLTLCSPKDTVLSGDLLEFLTITQLEPNQHYGFLRHISFCLPELKAMHLHYNNNDYPDNEPMVIKVDLPNSSLDFLYWEYDLSYFYPKDELRLLIKLKTKEDANFYVFSDELVLVVDEKESERLLPDYHRVEIDCKSL</sequence>